<accession>A0A9W8I5P2</accession>
<sequence length="633" mass="66388">MAPGNERSRAEPSKSKSRPFISLGQSLRRGLTTRRSNKNAAQQQQQQQQEESQASSLPASETAGPAADRKHATVSAGTAHSMGMHSTLSKSSYKPSPLSRNGPTGSSSNAASLGLGSSSEASSSIYGNGRAQRIASASGVALPPSGMAGAGGHSGGSTHFRKTLYGSTALAGLSKSGYNSSSTSLGGSGPGTGNTASAAGGSSGGPNSGAKSDTPTLGRKAPPPPPSEAANSGPQNATNRDYSFAIASNHHANVVAQSARSSAGTSITVTKEGYLSKKTDINPSTSLASALSRGWKVYRVVLKGAKLFFYKPPSESELREMFPEEIAAATNETAGGYFRTSMSVSAYDDAGSSAIGFPMAPGEVESSSRAVLFEPGVRDGEITAPLCERYSFGECFTEVDLRSLKFKRYVCVLIFDDTIVVLKRRWVRQGLASSFFGAVSNKMRFGKSSRAKAQQATDNTSLVSAELGITGKGYFTKWKYHSQYPLTNVEAIEAASSRFSVTHSPGVLGHLGRESQTGSSRLSLYSIGNSSVSSVMTRTSTVSKDYSGALSSGLVPGFQIFVNGKERVARMFVATTSDAKNNWLSRFAAAKSSYARRLRQRPRENTGGGRRYNGSNEPTRPATATQGKDQSAD</sequence>
<feature type="compositionally biased region" description="Polar residues" evidence="1">
    <location>
        <begin position="613"/>
        <end position="633"/>
    </location>
</feature>
<feature type="region of interest" description="Disordered" evidence="1">
    <location>
        <begin position="1"/>
        <end position="132"/>
    </location>
</feature>
<evidence type="ECO:0000313" key="3">
    <source>
        <dbReference type="Proteomes" id="UP001139887"/>
    </source>
</evidence>
<feature type="region of interest" description="Disordered" evidence="1">
    <location>
        <begin position="176"/>
        <end position="239"/>
    </location>
</feature>
<feature type="compositionally biased region" description="Low complexity" evidence="1">
    <location>
        <begin position="176"/>
        <end position="185"/>
    </location>
</feature>
<evidence type="ECO:0008006" key="4">
    <source>
        <dbReference type="Google" id="ProtNLM"/>
    </source>
</evidence>
<proteinExistence type="predicted"/>
<feature type="compositionally biased region" description="Basic and acidic residues" evidence="1">
    <location>
        <begin position="1"/>
        <end position="14"/>
    </location>
</feature>
<dbReference type="EMBL" id="JANBUW010000161">
    <property type="protein sequence ID" value="KAJ2848509.1"/>
    <property type="molecule type" value="Genomic_DNA"/>
</dbReference>
<dbReference type="SUPFAM" id="SSF50729">
    <property type="entry name" value="PH domain-like"/>
    <property type="match status" value="1"/>
</dbReference>
<feature type="compositionally biased region" description="Low complexity" evidence="1">
    <location>
        <begin position="40"/>
        <end position="56"/>
    </location>
</feature>
<evidence type="ECO:0000313" key="2">
    <source>
        <dbReference type="EMBL" id="KAJ2848509.1"/>
    </source>
</evidence>
<reference evidence="2" key="1">
    <citation type="submission" date="2022-07" db="EMBL/GenBank/DDBJ databases">
        <title>Phylogenomic reconstructions and comparative analyses of Kickxellomycotina fungi.</title>
        <authorList>
            <person name="Reynolds N.K."/>
            <person name="Stajich J.E."/>
            <person name="Barry K."/>
            <person name="Grigoriev I.V."/>
            <person name="Crous P."/>
            <person name="Smith M.E."/>
        </authorList>
    </citation>
    <scope>NUCLEOTIDE SEQUENCE</scope>
    <source>
        <strain evidence="2">NRRL 1566</strain>
    </source>
</reference>
<comment type="caution">
    <text evidence="2">The sequence shown here is derived from an EMBL/GenBank/DDBJ whole genome shotgun (WGS) entry which is preliminary data.</text>
</comment>
<keyword evidence="3" id="KW-1185">Reference proteome</keyword>
<feature type="region of interest" description="Disordered" evidence="1">
    <location>
        <begin position="594"/>
        <end position="633"/>
    </location>
</feature>
<dbReference type="Proteomes" id="UP001139887">
    <property type="component" value="Unassembled WGS sequence"/>
</dbReference>
<evidence type="ECO:0000256" key="1">
    <source>
        <dbReference type="SAM" id="MobiDB-lite"/>
    </source>
</evidence>
<name>A0A9W8I5P2_9FUNG</name>
<dbReference type="CDD" id="cd00821">
    <property type="entry name" value="PH"/>
    <property type="match status" value="1"/>
</dbReference>
<dbReference type="OrthoDB" id="79452at2759"/>
<dbReference type="InterPro" id="IPR011993">
    <property type="entry name" value="PH-like_dom_sf"/>
</dbReference>
<feature type="non-terminal residue" evidence="2">
    <location>
        <position position="633"/>
    </location>
</feature>
<feature type="compositionally biased region" description="Polar residues" evidence="1">
    <location>
        <begin position="229"/>
        <end position="239"/>
    </location>
</feature>
<gene>
    <name evidence="2" type="ORF">IWW36_003252</name>
</gene>
<feature type="compositionally biased region" description="Low complexity" evidence="1">
    <location>
        <begin position="86"/>
        <end position="124"/>
    </location>
</feature>
<protein>
    <recommendedName>
        <fullName evidence="4">PH domain-containing protein</fullName>
    </recommendedName>
</protein>
<dbReference type="AlphaFoldDB" id="A0A9W8I5P2"/>
<organism evidence="2 3">
    <name type="scientific">Coemansia brasiliensis</name>
    <dbReference type="NCBI Taxonomy" id="2650707"/>
    <lineage>
        <taxon>Eukaryota</taxon>
        <taxon>Fungi</taxon>
        <taxon>Fungi incertae sedis</taxon>
        <taxon>Zoopagomycota</taxon>
        <taxon>Kickxellomycotina</taxon>
        <taxon>Kickxellomycetes</taxon>
        <taxon>Kickxellales</taxon>
        <taxon>Kickxellaceae</taxon>
        <taxon>Coemansia</taxon>
    </lineage>
</organism>
<dbReference type="Gene3D" id="2.30.29.30">
    <property type="entry name" value="Pleckstrin-homology domain (PH domain)/Phosphotyrosine-binding domain (PTB)"/>
    <property type="match status" value="1"/>
</dbReference>